<evidence type="ECO:0000256" key="3">
    <source>
        <dbReference type="ARBA" id="ARBA00022490"/>
    </source>
</evidence>
<comment type="subcellular location">
    <subcellularLocation>
        <location evidence="1">Cytoplasm</location>
    </subcellularLocation>
</comment>
<accession>A0A8H8A0W5</accession>
<keyword evidence="5" id="KW-1185">Reference proteome</keyword>
<dbReference type="InterPro" id="IPR011993">
    <property type="entry name" value="PH-like_dom_sf"/>
</dbReference>
<dbReference type="InterPro" id="IPR010334">
    <property type="entry name" value="Dcp1"/>
</dbReference>
<evidence type="ECO:0000313" key="4">
    <source>
        <dbReference type="EMBL" id="KAG5462971.1"/>
    </source>
</evidence>
<organism evidence="4 5">
    <name type="scientific">Olpidium bornovanus</name>
    <dbReference type="NCBI Taxonomy" id="278681"/>
    <lineage>
        <taxon>Eukaryota</taxon>
        <taxon>Fungi</taxon>
        <taxon>Fungi incertae sedis</taxon>
        <taxon>Olpidiomycota</taxon>
        <taxon>Olpidiomycotina</taxon>
        <taxon>Olpidiomycetes</taxon>
        <taxon>Olpidiales</taxon>
        <taxon>Olpidiaceae</taxon>
        <taxon>Olpidium</taxon>
    </lineage>
</organism>
<reference evidence="4 5" key="1">
    <citation type="journal article" name="Sci. Rep.">
        <title>Genome-scale phylogenetic analyses confirm Olpidium as the closest living zoosporic fungus to the non-flagellated, terrestrial fungi.</title>
        <authorList>
            <person name="Chang Y."/>
            <person name="Rochon D."/>
            <person name="Sekimoto S."/>
            <person name="Wang Y."/>
            <person name="Chovatia M."/>
            <person name="Sandor L."/>
            <person name="Salamov A."/>
            <person name="Grigoriev I.V."/>
            <person name="Stajich J.E."/>
            <person name="Spatafora J.W."/>
        </authorList>
    </citation>
    <scope>NUCLEOTIDE SEQUENCE [LARGE SCALE GENOMIC DNA]</scope>
    <source>
        <strain evidence="4">S191</strain>
    </source>
</reference>
<comment type="similarity">
    <text evidence="2">Belongs to the DCP1 family.</text>
</comment>
<dbReference type="GO" id="GO:0000290">
    <property type="term" value="P:deadenylation-dependent decapping of nuclear-transcribed mRNA"/>
    <property type="evidence" value="ECO:0007669"/>
    <property type="project" value="InterPro"/>
</dbReference>
<protein>
    <submittedName>
        <fullName evidence="4">Uncharacterized protein</fullName>
    </submittedName>
</protein>
<dbReference type="Proteomes" id="UP000673691">
    <property type="component" value="Unassembled WGS sequence"/>
</dbReference>
<keyword evidence="3" id="KW-0963">Cytoplasm</keyword>
<evidence type="ECO:0000256" key="1">
    <source>
        <dbReference type="ARBA" id="ARBA00004496"/>
    </source>
</evidence>
<comment type="caution">
    <text evidence="4">The sequence shown here is derived from an EMBL/GenBank/DDBJ whole genome shotgun (WGS) entry which is preliminary data.</text>
</comment>
<dbReference type="GO" id="GO:0008047">
    <property type="term" value="F:enzyme activator activity"/>
    <property type="evidence" value="ECO:0007669"/>
    <property type="project" value="InterPro"/>
</dbReference>
<sequence>MDPGARLQLNLNVLRRYDPSIAEILDSCSHVVVYQFSEADQTWVHKTRRRRNLVPFQTVCLRQVAGYCWEQSLRLLAFLPLTEAKDATAGVRLPYHEPPGHREPFCVPFRQGGLADDRGVHHIPEGPATPA</sequence>
<dbReference type="OrthoDB" id="440673at2759"/>
<dbReference type="Gene3D" id="2.30.29.30">
    <property type="entry name" value="Pleckstrin-homology domain (PH domain)/Phosphotyrosine-binding domain (PTB)"/>
    <property type="match status" value="1"/>
</dbReference>
<proteinExistence type="inferred from homology"/>
<name>A0A8H8A0W5_9FUNG</name>
<dbReference type="Pfam" id="PF06058">
    <property type="entry name" value="DCP1"/>
    <property type="match status" value="1"/>
</dbReference>
<gene>
    <name evidence="4" type="ORF">BJ554DRAFT_2578</name>
</gene>
<dbReference type="GO" id="GO:0005737">
    <property type="term" value="C:cytoplasm"/>
    <property type="evidence" value="ECO:0007669"/>
    <property type="project" value="UniProtKB-SubCell"/>
</dbReference>
<dbReference type="SUPFAM" id="SSF50729">
    <property type="entry name" value="PH domain-like"/>
    <property type="match status" value="1"/>
</dbReference>
<evidence type="ECO:0000313" key="5">
    <source>
        <dbReference type="Proteomes" id="UP000673691"/>
    </source>
</evidence>
<evidence type="ECO:0000256" key="2">
    <source>
        <dbReference type="ARBA" id="ARBA00008778"/>
    </source>
</evidence>
<dbReference type="AlphaFoldDB" id="A0A8H8A0W5"/>
<dbReference type="EMBL" id="JAEFCI010001341">
    <property type="protein sequence ID" value="KAG5462971.1"/>
    <property type="molecule type" value="Genomic_DNA"/>
</dbReference>